<dbReference type="NCBIfam" id="NF009332">
    <property type="entry name" value="PRK12690.1"/>
    <property type="match status" value="1"/>
</dbReference>
<dbReference type="OrthoDB" id="9804559at2"/>
<keyword evidence="8" id="KW-1185">Reference proteome</keyword>
<dbReference type="InterPro" id="IPR010930">
    <property type="entry name" value="Flg_bb/hook_C_dom"/>
</dbReference>
<organism evidence="7 8">
    <name type="scientific">Palleronia sediminis</name>
    <dbReference type="NCBI Taxonomy" id="2547833"/>
    <lineage>
        <taxon>Bacteria</taxon>
        <taxon>Pseudomonadati</taxon>
        <taxon>Pseudomonadota</taxon>
        <taxon>Alphaproteobacteria</taxon>
        <taxon>Rhodobacterales</taxon>
        <taxon>Roseobacteraceae</taxon>
        <taxon>Palleronia</taxon>
    </lineage>
</organism>
<protein>
    <submittedName>
        <fullName evidence="7">Flagellar hook-basal body complex protein</fullName>
    </submittedName>
</protein>
<comment type="subcellular location">
    <subcellularLocation>
        <location evidence="1 4">Bacterial flagellum basal body</location>
    </subcellularLocation>
</comment>
<dbReference type="Proteomes" id="UP000295701">
    <property type="component" value="Unassembled WGS sequence"/>
</dbReference>
<keyword evidence="7" id="KW-0282">Flagellum</keyword>
<dbReference type="EMBL" id="SNAA01000028">
    <property type="protein sequence ID" value="TDL74211.1"/>
    <property type="molecule type" value="Genomic_DNA"/>
</dbReference>
<keyword evidence="7" id="KW-0966">Cell projection</keyword>
<proteinExistence type="inferred from homology"/>
<dbReference type="GO" id="GO:0071978">
    <property type="term" value="P:bacterial-type flagellum-dependent swarming motility"/>
    <property type="evidence" value="ECO:0007669"/>
    <property type="project" value="TreeGrafter"/>
</dbReference>
<dbReference type="RefSeq" id="WP_133398137.1">
    <property type="nucleotide sequence ID" value="NZ_SNAA01000028.1"/>
</dbReference>
<dbReference type="PANTHER" id="PTHR30435:SF19">
    <property type="entry name" value="FLAGELLAR BASAL-BODY ROD PROTEIN FLGG"/>
    <property type="match status" value="1"/>
</dbReference>
<dbReference type="InterPro" id="IPR053967">
    <property type="entry name" value="LlgE_F_G-like_D1"/>
</dbReference>
<dbReference type="Pfam" id="PF22692">
    <property type="entry name" value="LlgE_F_G_D1"/>
    <property type="match status" value="1"/>
</dbReference>
<comment type="caution">
    <text evidence="7">The sequence shown here is derived from an EMBL/GenBank/DDBJ whole genome shotgun (WGS) entry which is preliminary data.</text>
</comment>
<gene>
    <name evidence="7" type="ORF">E2L08_16190</name>
</gene>
<evidence type="ECO:0000313" key="8">
    <source>
        <dbReference type="Proteomes" id="UP000295701"/>
    </source>
</evidence>
<keyword evidence="7" id="KW-0969">Cilium</keyword>
<dbReference type="SUPFAM" id="SSF117143">
    <property type="entry name" value="Flagellar hook protein flgE"/>
    <property type="match status" value="1"/>
</dbReference>
<dbReference type="GO" id="GO:0009425">
    <property type="term" value="C:bacterial-type flagellum basal body"/>
    <property type="evidence" value="ECO:0007669"/>
    <property type="project" value="UniProtKB-SubCell"/>
</dbReference>
<evidence type="ECO:0000256" key="2">
    <source>
        <dbReference type="ARBA" id="ARBA00009677"/>
    </source>
</evidence>
<evidence type="ECO:0000259" key="5">
    <source>
        <dbReference type="Pfam" id="PF06429"/>
    </source>
</evidence>
<evidence type="ECO:0000259" key="6">
    <source>
        <dbReference type="Pfam" id="PF22692"/>
    </source>
</evidence>
<evidence type="ECO:0000256" key="3">
    <source>
        <dbReference type="ARBA" id="ARBA00023143"/>
    </source>
</evidence>
<dbReference type="InterPro" id="IPR037925">
    <property type="entry name" value="FlgE/F/G-like"/>
</dbReference>
<accession>A0A4R5ZTC1</accession>
<comment type="similarity">
    <text evidence="2 4">Belongs to the flagella basal body rod proteins family.</text>
</comment>
<sequence length="238" mass="24930">MDNTGYVALTRQSGLMREMTVIANNVANLVTAGYRKEGVTFAEHVDRLEGDAPSLSMAAGVARVLSPRQGALEPTGGAFDLAIEGDGFFLLETPEGEALTRAGAFTPGPGGELVNPDGLRLLDAGGAPVFVPPDAGSVSVARDGTLSVDGVPQAQIGLWSPAPGDPMDRRAGTVFALAEPPVPVEAPTILQRHLEASNVDSVAEITRMIQVQRAYELGQSFLDKEDARVRAVLDTIGR</sequence>
<evidence type="ECO:0000313" key="7">
    <source>
        <dbReference type="EMBL" id="TDL74211.1"/>
    </source>
</evidence>
<reference evidence="7 8" key="1">
    <citation type="submission" date="2019-03" db="EMBL/GenBank/DDBJ databases">
        <title>Primorskyibacter sp. SS33 isolated from sediments.</title>
        <authorList>
            <person name="Xunke S."/>
        </authorList>
    </citation>
    <scope>NUCLEOTIDE SEQUENCE [LARGE SCALE GENOMIC DNA]</scope>
    <source>
        <strain evidence="7 8">SS33</strain>
    </source>
</reference>
<dbReference type="PANTHER" id="PTHR30435">
    <property type="entry name" value="FLAGELLAR PROTEIN"/>
    <property type="match status" value="1"/>
</dbReference>
<keyword evidence="3 4" id="KW-0975">Bacterial flagellum</keyword>
<dbReference type="Pfam" id="PF06429">
    <property type="entry name" value="Flg_bbr_C"/>
    <property type="match status" value="1"/>
</dbReference>
<evidence type="ECO:0000256" key="4">
    <source>
        <dbReference type="RuleBase" id="RU362116"/>
    </source>
</evidence>
<name>A0A4R5ZTC1_9RHOB</name>
<dbReference type="InterPro" id="IPR020013">
    <property type="entry name" value="Flagellar_FlgE/F/G"/>
</dbReference>
<feature type="domain" description="Flagellar basal-body/hook protein C-terminal" evidence="5">
    <location>
        <begin position="191"/>
        <end position="224"/>
    </location>
</feature>
<dbReference type="NCBIfam" id="TIGR03506">
    <property type="entry name" value="FlgEFG_subfam"/>
    <property type="match status" value="1"/>
</dbReference>
<dbReference type="AlphaFoldDB" id="A0A4R5ZTC1"/>
<feature type="domain" description="Flagellar hook protein FlgE/F/G-like D1" evidence="6">
    <location>
        <begin position="82"/>
        <end position="148"/>
    </location>
</feature>
<evidence type="ECO:0000256" key="1">
    <source>
        <dbReference type="ARBA" id="ARBA00004117"/>
    </source>
</evidence>